<reference evidence="1" key="1">
    <citation type="submission" date="2018-02" db="EMBL/GenBank/DDBJ databases">
        <title>Rhizophora mucronata_Transcriptome.</title>
        <authorList>
            <person name="Meera S.P."/>
            <person name="Sreeshan A."/>
            <person name="Augustine A."/>
        </authorList>
    </citation>
    <scope>NUCLEOTIDE SEQUENCE</scope>
    <source>
        <tissue evidence="1">Leaf</tissue>
    </source>
</reference>
<proteinExistence type="predicted"/>
<dbReference type="EMBL" id="GGEC01007750">
    <property type="protein sequence ID" value="MBW88233.1"/>
    <property type="molecule type" value="Transcribed_RNA"/>
</dbReference>
<protein>
    <submittedName>
        <fullName evidence="1">Uncharacterized protein</fullName>
    </submittedName>
</protein>
<dbReference type="AlphaFoldDB" id="A0A2P2J421"/>
<evidence type="ECO:0000313" key="1">
    <source>
        <dbReference type="EMBL" id="MBW88233.1"/>
    </source>
</evidence>
<sequence>MTYGAPHQKFHFHGMPNCKQFAANLGSQPFVSTSIL</sequence>
<accession>A0A2P2J421</accession>
<organism evidence="1">
    <name type="scientific">Rhizophora mucronata</name>
    <name type="common">Asiatic mangrove</name>
    <dbReference type="NCBI Taxonomy" id="61149"/>
    <lineage>
        <taxon>Eukaryota</taxon>
        <taxon>Viridiplantae</taxon>
        <taxon>Streptophyta</taxon>
        <taxon>Embryophyta</taxon>
        <taxon>Tracheophyta</taxon>
        <taxon>Spermatophyta</taxon>
        <taxon>Magnoliopsida</taxon>
        <taxon>eudicotyledons</taxon>
        <taxon>Gunneridae</taxon>
        <taxon>Pentapetalae</taxon>
        <taxon>rosids</taxon>
        <taxon>fabids</taxon>
        <taxon>Malpighiales</taxon>
        <taxon>Rhizophoraceae</taxon>
        <taxon>Rhizophora</taxon>
    </lineage>
</organism>
<name>A0A2P2J421_RHIMU</name>